<dbReference type="GO" id="GO:0160219">
    <property type="term" value="C:cortical endoplasmic reticulum membrane"/>
    <property type="evidence" value="ECO:0007669"/>
    <property type="project" value="UniProtKB-ARBA"/>
</dbReference>
<dbReference type="PANTHER" id="PTHR10809:SF6">
    <property type="entry name" value="AT11025P-RELATED"/>
    <property type="match status" value="1"/>
</dbReference>
<evidence type="ECO:0000256" key="8">
    <source>
        <dbReference type="SAM" id="Phobius"/>
    </source>
</evidence>
<feature type="compositionally biased region" description="Polar residues" evidence="7">
    <location>
        <begin position="224"/>
        <end position="234"/>
    </location>
</feature>
<dbReference type="GO" id="GO:1902647">
    <property type="term" value="P:negative regulation of 1-phosphatidyl-1D-myo-inositol 4,5-bisphosphate biosynthetic process"/>
    <property type="evidence" value="ECO:0007669"/>
    <property type="project" value="UniProtKB-ARBA"/>
</dbReference>
<dbReference type="GO" id="GO:0140506">
    <property type="term" value="F:endoplasmic reticulum-autophagosome adaptor activity"/>
    <property type="evidence" value="ECO:0007669"/>
    <property type="project" value="UniProtKB-ARBA"/>
</dbReference>
<dbReference type="GO" id="GO:0090158">
    <property type="term" value="P:endoplasmic reticulum membrane organization"/>
    <property type="evidence" value="ECO:0007669"/>
    <property type="project" value="TreeGrafter"/>
</dbReference>
<evidence type="ECO:0000256" key="2">
    <source>
        <dbReference type="ARBA" id="ARBA00008932"/>
    </source>
</evidence>
<evidence type="ECO:0000256" key="5">
    <source>
        <dbReference type="ARBA" id="ARBA00022989"/>
    </source>
</evidence>
<dbReference type="RefSeq" id="XP_056038693.1">
    <property type="nucleotide sequence ID" value="XM_056182694.1"/>
</dbReference>
<reference evidence="10 11" key="1">
    <citation type="journal article" date="2023" name="G3 (Bethesda)">
        <title>A high-quality reference genome for the fission yeast Schizosaccharomyces osmophilus.</title>
        <authorList>
            <person name="Jia G.S."/>
            <person name="Zhang W.C."/>
            <person name="Liang Y."/>
            <person name="Liu X.H."/>
            <person name="Rhind N."/>
            <person name="Pidoux A."/>
            <person name="Brysch-Herzberg M."/>
            <person name="Du L.L."/>
        </authorList>
    </citation>
    <scope>NUCLEOTIDE SEQUENCE [LARGE SCALE GENOMIC DNA]</scope>
    <source>
        <strain evidence="10 11">CBS 15793</strain>
    </source>
</reference>
<dbReference type="InterPro" id="IPR013783">
    <property type="entry name" value="Ig-like_fold"/>
</dbReference>
<name>A0AAF0AXX4_9SCHI</name>
<dbReference type="SUPFAM" id="SSF49354">
    <property type="entry name" value="PapD-like"/>
    <property type="match status" value="1"/>
</dbReference>
<dbReference type="InterPro" id="IPR016763">
    <property type="entry name" value="VAP"/>
</dbReference>
<evidence type="ECO:0000256" key="1">
    <source>
        <dbReference type="ARBA" id="ARBA00004163"/>
    </source>
</evidence>
<evidence type="ECO:0000313" key="11">
    <source>
        <dbReference type="Proteomes" id="UP001212411"/>
    </source>
</evidence>
<accession>A0AAF0AXX4</accession>
<dbReference type="GO" id="GO:0061817">
    <property type="term" value="P:endoplasmic reticulum-plasma membrane tethering"/>
    <property type="evidence" value="ECO:0007669"/>
    <property type="project" value="UniProtKB-ARBA"/>
</dbReference>
<evidence type="ECO:0000256" key="7">
    <source>
        <dbReference type="SAM" id="MobiDB-lite"/>
    </source>
</evidence>
<dbReference type="GO" id="GO:0160214">
    <property type="term" value="F:endoplasmic reticulum-plasma membrane adaptor activity"/>
    <property type="evidence" value="ECO:0007669"/>
    <property type="project" value="UniProtKB-ARBA"/>
</dbReference>
<gene>
    <name evidence="10" type="primary">scs2</name>
    <name evidence="10" type="ORF">SOMG_03907</name>
</gene>
<sequence length="350" mass="37843">MSIECSGELYFYPPFTTMSKELISVYNPHEEPVIFKVKTTAPKQYCVRPNSGRIDAKSSVNVQVLLQAMKEEPAPDFRCRDKFLIQSMGIGNENTEGVENYQDFWTEMEKHGSPVHDRKIRCVYQVNQTRIPASSEKQNENTADASNATDSPNSADIGAAGIAPTAAALSLDDTKNDFSNDKVDPTVDESLRSAVSDAGVNQSFNDSPVKDAEKTGVPVDSDFTDNGAQNTLDTTAPEPVRRNISTTPPSHAPPPVPSKEANHFVQQTMVASGDDVPATVGDDTREAVNVDQGVVAPSQKEDVVAKDTKPAYSAEPSTIANAAITNTPGIPPNVVVVLCLIFFLIGYLFF</sequence>
<evidence type="ECO:0000256" key="3">
    <source>
        <dbReference type="ARBA" id="ARBA00022692"/>
    </source>
</evidence>
<organism evidence="10 11">
    <name type="scientific">Schizosaccharomyces osmophilus</name>
    <dbReference type="NCBI Taxonomy" id="2545709"/>
    <lineage>
        <taxon>Eukaryota</taxon>
        <taxon>Fungi</taxon>
        <taxon>Dikarya</taxon>
        <taxon>Ascomycota</taxon>
        <taxon>Taphrinomycotina</taxon>
        <taxon>Schizosaccharomycetes</taxon>
        <taxon>Schizosaccharomycetales</taxon>
        <taxon>Schizosaccharomycetaceae</taxon>
        <taxon>Schizosaccharomyces</taxon>
    </lineage>
</organism>
<dbReference type="PIRSF" id="PIRSF019693">
    <property type="entry name" value="VAMP-associated"/>
    <property type="match status" value="1"/>
</dbReference>
<dbReference type="AlphaFoldDB" id="A0AAF0AXX4"/>
<protein>
    <submittedName>
        <fullName evidence="10">VAP family protein Scs2</fullName>
    </submittedName>
</protein>
<dbReference type="InterPro" id="IPR008962">
    <property type="entry name" value="PapD-like_sf"/>
</dbReference>
<dbReference type="GO" id="GO:0061709">
    <property type="term" value="P:reticulophagy"/>
    <property type="evidence" value="ECO:0007669"/>
    <property type="project" value="UniProtKB-ARBA"/>
</dbReference>
<dbReference type="GO" id="GO:0033149">
    <property type="term" value="F:FFAT motif binding"/>
    <property type="evidence" value="ECO:0007669"/>
    <property type="project" value="TreeGrafter"/>
</dbReference>
<keyword evidence="5 8" id="KW-1133">Transmembrane helix</keyword>
<feature type="compositionally biased region" description="Polar residues" evidence="7">
    <location>
        <begin position="131"/>
        <end position="154"/>
    </location>
</feature>
<dbReference type="GO" id="GO:0051685">
    <property type="term" value="P:maintenance of ER location"/>
    <property type="evidence" value="ECO:0007669"/>
    <property type="project" value="UniProtKB-ARBA"/>
</dbReference>
<dbReference type="FunFam" id="2.60.40.10:FF:000813">
    <property type="entry name" value="Vesicle-associated protein 1-1"/>
    <property type="match status" value="1"/>
</dbReference>
<keyword evidence="4" id="KW-0256">Endoplasmic reticulum</keyword>
<feature type="transmembrane region" description="Helical" evidence="8">
    <location>
        <begin position="330"/>
        <end position="349"/>
    </location>
</feature>
<dbReference type="Pfam" id="PF00635">
    <property type="entry name" value="Motile_Sperm"/>
    <property type="match status" value="1"/>
</dbReference>
<dbReference type="Proteomes" id="UP001212411">
    <property type="component" value="Chromosome 2"/>
</dbReference>
<evidence type="ECO:0000256" key="6">
    <source>
        <dbReference type="ARBA" id="ARBA00023136"/>
    </source>
</evidence>
<dbReference type="GO" id="GO:0035091">
    <property type="term" value="F:phosphatidylinositol binding"/>
    <property type="evidence" value="ECO:0007669"/>
    <property type="project" value="UniProtKB-ARBA"/>
</dbReference>
<dbReference type="PROSITE" id="PS50202">
    <property type="entry name" value="MSP"/>
    <property type="match status" value="1"/>
</dbReference>
<dbReference type="GO" id="GO:0005886">
    <property type="term" value="C:plasma membrane"/>
    <property type="evidence" value="ECO:0007669"/>
    <property type="project" value="TreeGrafter"/>
</dbReference>
<dbReference type="PANTHER" id="PTHR10809">
    <property type="entry name" value="VESICLE-ASSOCIATED MEMBRANE PROTEIN-ASSOCIATED PROTEIN"/>
    <property type="match status" value="1"/>
</dbReference>
<dbReference type="EMBL" id="CP115612">
    <property type="protein sequence ID" value="WBW74450.1"/>
    <property type="molecule type" value="Genomic_DNA"/>
</dbReference>
<feature type="domain" description="MSP" evidence="9">
    <location>
        <begin position="1"/>
        <end position="123"/>
    </location>
</feature>
<keyword evidence="6 8" id="KW-0472">Membrane</keyword>
<evidence type="ECO:0000259" key="9">
    <source>
        <dbReference type="PROSITE" id="PS50202"/>
    </source>
</evidence>
<evidence type="ECO:0000256" key="4">
    <source>
        <dbReference type="ARBA" id="ARBA00022824"/>
    </source>
</evidence>
<evidence type="ECO:0000313" key="10">
    <source>
        <dbReference type="EMBL" id="WBW74450.1"/>
    </source>
</evidence>
<dbReference type="Gene3D" id="2.60.40.10">
    <property type="entry name" value="Immunoglobulins"/>
    <property type="match status" value="1"/>
</dbReference>
<keyword evidence="11" id="KW-1185">Reference proteome</keyword>
<feature type="region of interest" description="Disordered" evidence="7">
    <location>
        <begin position="131"/>
        <end position="158"/>
    </location>
</feature>
<proteinExistence type="inferred from homology"/>
<comment type="similarity">
    <text evidence="2">Belongs to the VAMP-associated protein (VAP) (TC 9.B.17) family.</text>
</comment>
<dbReference type="GO" id="GO:0001786">
    <property type="term" value="F:phosphatidylserine binding"/>
    <property type="evidence" value="ECO:0007669"/>
    <property type="project" value="UniProtKB-ARBA"/>
</dbReference>
<feature type="region of interest" description="Disordered" evidence="7">
    <location>
        <begin position="194"/>
        <end position="257"/>
    </location>
</feature>
<dbReference type="GO" id="GO:0007009">
    <property type="term" value="P:plasma membrane organization"/>
    <property type="evidence" value="ECO:0007669"/>
    <property type="project" value="UniProtKB-ARBA"/>
</dbReference>
<keyword evidence="3 8" id="KW-0812">Transmembrane</keyword>
<dbReference type="KEGG" id="som:SOMG_03907"/>
<comment type="subcellular location">
    <subcellularLocation>
        <location evidence="1">Endoplasmic reticulum membrane</location>
        <topology evidence="1">Single-pass type IV membrane protein</topology>
    </subcellularLocation>
</comment>
<dbReference type="GeneID" id="80877383"/>
<dbReference type="InterPro" id="IPR000535">
    <property type="entry name" value="MSP_dom"/>
</dbReference>